<organism evidence="2 3">
    <name type="scientific">Mycena maculata</name>
    <dbReference type="NCBI Taxonomy" id="230809"/>
    <lineage>
        <taxon>Eukaryota</taxon>
        <taxon>Fungi</taxon>
        <taxon>Dikarya</taxon>
        <taxon>Basidiomycota</taxon>
        <taxon>Agaricomycotina</taxon>
        <taxon>Agaricomycetes</taxon>
        <taxon>Agaricomycetidae</taxon>
        <taxon>Agaricales</taxon>
        <taxon>Marasmiineae</taxon>
        <taxon>Mycenaceae</taxon>
        <taxon>Mycena</taxon>
    </lineage>
</organism>
<dbReference type="EMBL" id="JARJLG010000025">
    <property type="protein sequence ID" value="KAJ7769703.1"/>
    <property type="molecule type" value="Genomic_DNA"/>
</dbReference>
<feature type="region of interest" description="Disordered" evidence="1">
    <location>
        <begin position="77"/>
        <end position="99"/>
    </location>
</feature>
<comment type="caution">
    <text evidence="2">The sequence shown here is derived from an EMBL/GenBank/DDBJ whole genome shotgun (WGS) entry which is preliminary data.</text>
</comment>
<evidence type="ECO:0000256" key="1">
    <source>
        <dbReference type="SAM" id="MobiDB-lite"/>
    </source>
</evidence>
<evidence type="ECO:0000313" key="2">
    <source>
        <dbReference type="EMBL" id="KAJ7769703.1"/>
    </source>
</evidence>
<proteinExistence type="predicted"/>
<keyword evidence="3" id="KW-1185">Reference proteome</keyword>
<sequence length="216" mass="23678">ASTRRGVAAVSIRESYNDERHPVITEMLGKTTSLAPRPCQCTSKRATASLSSLDRGGPLLMMRVNYRWSAVVMDAQPLDQESRGPDRGTASGRSRNTSALMPRSGRGFIRVFSPAYHTMLLFCGSTEGRDAVPGPRIWCVSSLSILSAFAPFLPWTMPYRSWFRKILTEGYGHAAYDFPKAGRDISTVLLDGVLGACVQGCEGCVTLEEYSCNRGR</sequence>
<evidence type="ECO:0000313" key="3">
    <source>
        <dbReference type="Proteomes" id="UP001215280"/>
    </source>
</evidence>
<dbReference type="Proteomes" id="UP001215280">
    <property type="component" value="Unassembled WGS sequence"/>
</dbReference>
<name>A0AAD7NP61_9AGAR</name>
<protein>
    <submittedName>
        <fullName evidence="2">Uncharacterized protein</fullName>
    </submittedName>
</protein>
<accession>A0AAD7NP61</accession>
<gene>
    <name evidence="2" type="ORF">DFH07DRAFT_735844</name>
</gene>
<feature type="non-terminal residue" evidence="2">
    <location>
        <position position="1"/>
    </location>
</feature>
<reference evidence="2" key="1">
    <citation type="submission" date="2023-03" db="EMBL/GenBank/DDBJ databases">
        <title>Massive genome expansion in bonnet fungi (Mycena s.s.) driven by repeated elements and novel gene families across ecological guilds.</title>
        <authorList>
            <consortium name="Lawrence Berkeley National Laboratory"/>
            <person name="Harder C.B."/>
            <person name="Miyauchi S."/>
            <person name="Viragh M."/>
            <person name="Kuo A."/>
            <person name="Thoen E."/>
            <person name="Andreopoulos B."/>
            <person name="Lu D."/>
            <person name="Skrede I."/>
            <person name="Drula E."/>
            <person name="Henrissat B."/>
            <person name="Morin E."/>
            <person name="Kohler A."/>
            <person name="Barry K."/>
            <person name="LaButti K."/>
            <person name="Morin E."/>
            <person name="Salamov A."/>
            <person name="Lipzen A."/>
            <person name="Mereny Z."/>
            <person name="Hegedus B."/>
            <person name="Baldrian P."/>
            <person name="Stursova M."/>
            <person name="Weitz H."/>
            <person name="Taylor A."/>
            <person name="Grigoriev I.V."/>
            <person name="Nagy L.G."/>
            <person name="Martin F."/>
            <person name="Kauserud H."/>
        </authorList>
    </citation>
    <scope>NUCLEOTIDE SEQUENCE</scope>
    <source>
        <strain evidence="2">CBHHK188m</strain>
    </source>
</reference>
<dbReference type="AlphaFoldDB" id="A0AAD7NP61"/>